<dbReference type="InterPro" id="IPR000182">
    <property type="entry name" value="GNAT_dom"/>
</dbReference>
<keyword evidence="3" id="KW-1185">Reference proteome</keyword>
<organism evidence="2 3">
    <name type="scientific">Glacieibacterium frigidum</name>
    <dbReference type="NCBI Taxonomy" id="2593303"/>
    <lineage>
        <taxon>Bacteria</taxon>
        <taxon>Pseudomonadati</taxon>
        <taxon>Pseudomonadota</taxon>
        <taxon>Alphaproteobacteria</taxon>
        <taxon>Sphingomonadales</taxon>
        <taxon>Sphingosinicellaceae</taxon>
        <taxon>Glacieibacterium</taxon>
    </lineage>
</organism>
<evidence type="ECO:0000259" key="1">
    <source>
        <dbReference type="PROSITE" id="PS51186"/>
    </source>
</evidence>
<feature type="domain" description="N-acetyltransferase" evidence="1">
    <location>
        <begin position="5"/>
        <end position="153"/>
    </location>
</feature>
<comment type="caution">
    <text evidence="2">The sequence shown here is derived from an EMBL/GenBank/DDBJ whole genome shotgun (WGS) entry which is preliminary data.</text>
</comment>
<dbReference type="AlphaFoldDB" id="A0A552UG54"/>
<evidence type="ECO:0000313" key="2">
    <source>
        <dbReference type="EMBL" id="TRW17194.1"/>
    </source>
</evidence>
<dbReference type="EMBL" id="VJWA01000001">
    <property type="protein sequence ID" value="TRW17194.1"/>
    <property type="molecule type" value="Genomic_DNA"/>
</dbReference>
<proteinExistence type="predicted"/>
<dbReference type="Gene3D" id="3.40.630.30">
    <property type="match status" value="1"/>
</dbReference>
<dbReference type="GO" id="GO:0016747">
    <property type="term" value="F:acyltransferase activity, transferring groups other than amino-acyl groups"/>
    <property type="evidence" value="ECO:0007669"/>
    <property type="project" value="InterPro"/>
</dbReference>
<evidence type="ECO:0000313" key="3">
    <source>
        <dbReference type="Proteomes" id="UP000317894"/>
    </source>
</evidence>
<reference evidence="2 3" key="1">
    <citation type="submission" date="2019-07" db="EMBL/GenBank/DDBJ databases">
        <title>Novel species isolated from glacier.</title>
        <authorList>
            <person name="Liu Q."/>
            <person name="Xin Y.-H."/>
        </authorList>
    </citation>
    <scope>NUCLEOTIDE SEQUENCE [LARGE SCALE GENOMIC DNA]</scope>
    <source>
        <strain evidence="2 3">LB1R16</strain>
    </source>
</reference>
<gene>
    <name evidence="2" type="ORF">FMM06_03060</name>
</gene>
<name>A0A552UG54_9SPHN</name>
<dbReference type="Proteomes" id="UP000317894">
    <property type="component" value="Unassembled WGS sequence"/>
</dbReference>
<dbReference type="PROSITE" id="PS51186">
    <property type="entry name" value="GNAT"/>
    <property type="match status" value="1"/>
</dbReference>
<dbReference type="SUPFAM" id="SSF55729">
    <property type="entry name" value="Acyl-CoA N-acyltransferases (Nat)"/>
    <property type="match status" value="1"/>
</dbReference>
<dbReference type="RefSeq" id="WP_143554739.1">
    <property type="nucleotide sequence ID" value="NZ_VJWA01000001.1"/>
</dbReference>
<dbReference type="InterPro" id="IPR016181">
    <property type="entry name" value="Acyl_CoA_acyltransferase"/>
</dbReference>
<accession>A0A552UG54</accession>
<dbReference type="OrthoDB" id="65897at2"/>
<protein>
    <recommendedName>
        <fullName evidence="1">N-acetyltransferase domain-containing protein</fullName>
    </recommendedName>
</protein>
<sequence length="153" mass="16203">MTTGLTMRPLDAGDVAIIRDLIDAQPEEYLRFFHAFGSDAAATAALLAATRRDVYSGLFWGGALICIVSLRGWDEGYDIPAFGLAVSAAFRGREVLDVAMASARLTSRLAGATRMMCKVHPANAAAVRGAAKMGFTASHAEAGTGNIVYYLDL</sequence>